<keyword evidence="11" id="KW-0414">Isoprene biosynthesis</keyword>
<reference evidence="13" key="1">
    <citation type="submission" date="2023-04" db="EMBL/GenBank/DDBJ databases">
        <title>Genomic analysis of Lactococcus garvieae isolates.</title>
        <authorList>
            <person name="Zhanghang C."/>
        </authorList>
    </citation>
    <scope>NUCLEOTIDE SEQUENCE</scope>
    <source>
        <strain evidence="13">ZB-1</strain>
    </source>
</reference>
<evidence type="ECO:0000256" key="1">
    <source>
        <dbReference type="ARBA" id="ARBA00001946"/>
    </source>
</evidence>
<keyword evidence="6 13" id="KW-0808">Transferase</keyword>
<evidence type="ECO:0000256" key="10">
    <source>
        <dbReference type="ARBA" id="ARBA00023052"/>
    </source>
</evidence>
<evidence type="ECO:0000256" key="8">
    <source>
        <dbReference type="ARBA" id="ARBA00022842"/>
    </source>
</evidence>
<accession>A0AA43PI54</accession>
<comment type="caution">
    <text evidence="13">The sequence shown here is derived from an EMBL/GenBank/DDBJ whole genome shotgun (WGS) entry which is preliminary data.</text>
</comment>
<dbReference type="InterPro" id="IPR005475">
    <property type="entry name" value="Transketolase-like_Pyr-bd"/>
</dbReference>
<proteinExistence type="inferred from homology"/>
<dbReference type="EMBL" id="JARYTV010000004">
    <property type="protein sequence ID" value="MDH7960088.1"/>
    <property type="molecule type" value="Genomic_DNA"/>
</dbReference>
<dbReference type="Proteomes" id="UP001157396">
    <property type="component" value="Unassembled WGS sequence"/>
</dbReference>
<evidence type="ECO:0000256" key="3">
    <source>
        <dbReference type="ARBA" id="ARBA00011081"/>
    </source>
</evidence>
<dbReference type="SUPFAM" id="SSF52518">
    <property type="entry name" value="Thiamin diphosphate-binding fold (THDP-binding)"/>
    <property type="match status" value="2"/>
</dbReference>
<comment type="cofactor">
    <cofactor evidence="1">
        <name>Mg(2+)</name>
        <dbReference type="ChEBI" id="CHEBI:18420"/>
    </cofactor>
</comment>
<dbReference type="InterPro" id="IPR029061">
    <property type="entry name" value="THDP-binding"/>
</dbReference>
<dbReference type="GO" id="GO:0019288">
    <property type="term" value="P:isopentenyl diphosphate biosynthetic process, methylerythritol 4-phosphate pathway"/>
    <property type="evidence" value="ECO:0007669"/>
    <property type="project" value="TreeGrafter"/>
</dbReference>
<evidence type="ECO:0000256" key="4">
    <source>
        <dbReference type="ARBA" id="ARBA00011738"/>
    </source>
</evidence>
<dbReference type="GO" id="GO:0005829">
    <property type="term" value="C:cytosol"/>
    <property type="evidence" value="ECO:0007669"/>
    <property type="project" value="TreeGrafter"/>
</dbReference>
<dbReference type="AlphaFoldDB" id="A0AA43PI54"/>
<dbReference type="Gene3D" id="3.40.50.920">
    <property type="match status" value="1"/>
</dbReference>
<dbReference type="GO" id="GO:0009228">
    <property type="term" value="P:thiamine biosynthetic process"/>
    <property type="evidence" value="ECO:0007669"/>
    <property type="project" value="UniProtKB-KW"/>
</dbReference>
<evidence type="ECO:0000256" key="9">
    <source>
        <dbReference type="ARBA" id="ARBA00022977"/>
    </source>
</evidence>
<comment type="pathway">
    <text evidence="2">Metabolic intermediate biosynthesis; 1-deoxy-D-xylulose 5-phosphate biosynthesis; 1-deoxy-D-xylulose 5-phosphate from D-glyceraldehyde 3-phosphate and pyruvate: step 1/1.</text>
</comment>
<dbReference type="FunFam" id="3.40.50.970:FF:000010">
    <property type="entry name" value="1-deoxy-D-xylulose-5-phosphate synthase"/>
    <property type="match status" value="1"/>
</dbReference>
<dbReference type="GO" id="GO:0016114">
    <property type="term" value="P:terpenoid biosynthetic process"/>
    <property type="evidence" value="ECO:0007669"/>
    <property type="project" value="InterPro"/>
</dbReference>
<dbReference type="PANTHER" id="PTHR43322">
    <property type="entry name" value="1-D-DEOXYXYLULOSE 5-PHOSPHATE SYNTHASE-RELATED"/>
    <property type="match status" value="1"/>
</dbReference>
<evidence type="ECO:0000256" key="11">
    <source>
        <dbReference type="ARBA" id="ARBA00023229"/>
    </source>
</evidence>
<dbReference type="Pfam" id="PF02780">
    <property type="entry name" value="Transketolase_C"/>
    <property type="match status" value="1"/>
</dbReference>
<dbReference type="SUPFAM" id="SSF52922">
    <property type="entry name" value="TK C-terminal domain-like"/>
    <property type="match status" value="1"/>
</dbReference>
<dbReference type="InterPro" id="IPR009014">
    <property type="entry name" value="Transketo_C/PFOR_II"/>
</dbReference>
<dbReference type="EC" id="2.2.1.7" evidence="5"/>
<evidence type="ECO:0000256" key="5">
    <source>
        <dbReference type="ARBA" id="ARBA00013150"/>
    </source>
</evidence>
<dbReference type="CDD" id="cd07033">
    <property type="entry name" value="TPP_PYR_DXS_TK_like"/>
    <property type="match status" value="1"/>
</dbReference>
<dbReference type="InterPro" id="IPR005477">
    <property type="entry name" value="Dxylulose-5-P_synthase"/>
</dbReference>
<evidence type="ECO:0000256" key="6">
    <source>
        <dbReference type="ARBA" id="ARBA00022679"/>
    </source>
</evidence>
<keyword evidence="10" id="KW-0786">Thiamine pyrophosphate</keyword>
<dbReference type="InterPro" id="IPR033248">
    <property type="entry name" value="Transketolase_C"/>
</dbReference>
<dbReference type="GO" id="GO:0008661">
    <property type="term" value="F:1-deoxy-D-xylulose-5-phosphate synthase activity"/>
    <property type="evidence" value="ECO:0007669"/>
    <property type="project" value="UniProtKB-EC"/>
</dbReference>
<dbReference type="NCBIfam" id="NF003933">
    <property type="entry name" value="PRK05444.2-2"/>
    <property type="match status" value="1"/>
</dbReference>
<dbReference type="Pfam" id="PF13292">
    <property type="entry name" value="DXP_synthase_N"/>
    <property type="match status" value="2"/>
</dbReference>
<evidence type="ECO:0000256" key="7">
    <source>
        <dbReference type="ARBA" id="ARBA00022723"/>
    </source>
</evidence>
<evidence type="ECO:0000313" key="13">
    <source>
        <dbReference type="EMBL" id="MDH7960088.1"/>
    </source>
</evidence>
<comment type="similarity">
    <text evidence="3">Belongs to the transketolase family. DXPS subfamily.</text>
</comment>
<name>A0AA43PI54_9LACT</name>
<gene>
    <name evidence="13" type="ORF">QHR29_06345</name>
</gene>
<feature type="domain" description="Transketolase-like pyrimidine-binding" evidence="12">
    <location>
        <begin position="278"/>
        <end position="441"/>
    </location>
</feature>
<dbReference type="Gene3D" id="3.40.50.970">
    <property type="match status" value="2"/>
</dbReference>
<organism evidence="13 14">
    <name type="scientific">Lactococcus garvieae</name>
    <dbReference type="NCBI Taxonomy" id="1363"/>
    <lineage>
        <taxon>Bacteria</taxon>
        <taxon>Bacillati</taxon>
        <taxon>Bacillota</taxon>
        <taxon>Bacilli</taxon>
        <taxon>Lactobacillales</taxon>
        <taxon>Streptococcaceae</taxon>
        <taxon>Lactococcus</taxon>
    </lineage>
</organism>
<protein>
    <recommendedName>
        <fullName evidence="5">1-deoxy-D-xylulose-5-phosphate synthase</fullName>
        <ecNumber evidence="5">2.2.1.7</ecNumber>
    </recommendedName>
</protein>
<keyword evidence="7" id="KW-0479">Metal-binding</keyword>
<comment type="subunit">
    <text evidence="4">Homodimer.</text>
</comment>
<keyword evidence="8" id="KW-0460">Magnesium</keyword>
<dbReference type="CDD" id="cd02007">
    <property type="entry name" value="TPP_DXS"/>
    <property type="match status" value="1"/>
</dbReference>
<dbReference type="SMART" id="SM00861">
    <property type="entry name" value="Transket_pyr"/>
    <property type="match status" value="1"/>
</dbReference>
<evidence type="ECO:0000313" key="14">
    <source>
        <dbReference type="Proteomes" id="UP001157396"/>
    </source>
</evidence>
<sequence>MTILDKVNAPADLKKLSAAELTELAQDVRAAVLNKVSQIGGHTGPNLGVVELTIALHKVFQSPVDKFVWDVSHQTYPHKILTGRKHGFQEGHFHDITGYTSQYESEHDFFTVGHTSTSVANAMGLAKARDLTAQKGNIIAILGDGSLSGGLALEAISNAGAYDKNFILILNDNQMSIAENQGGIYKGLAELRATDGQSPNNLFKAFGLDYKYLADGNNLEALISLFEEVKDINHPIVLHINTEKGHGYQPAVDMKEAFHWRSPFNLADGSLKNISSAKNYTRIILDYMEEKVAEGMPLVAVNGGIPMVNNLKEFAEKHPENYVDAGIAEQYVTTFGGAVAAGGARAMIFHNSTFMQRAYDQFLHDLAINKEPAVVIVKSASISGSDKTHQGSFAIGMLSNIPDLVYLAPTSEEELVAMLDWALTQKDHPVVLQIPEHGVENRSTVRTDFSKAQYEIVRKGEEVAILALGGLFSHGQKVVEELERLKINATLVNPMFVAELDKKTLKELTGDHKVFVTIEDGVLDGGFGQKVAGYLGQFGVKTLNFGAKKEFNDSVAMDELYDRYHLTPELMIADILEALK</sequence>
<dbReference type="NCBIfam" id="NF008968">
    <property type="entry name" value="PRK12315.1"/>
    <property type="match status" value="1"/>
</dbReference>
<dbReference type="PANTHER" id="PTHR43322:SF1">
    <property type="entry name" value="1-DEOXY-D-XYLULOSE-5-PHOSPHATE SYNTHASE"/>
    <property type="match status" value="1"/>
</dbReference>
<dbReference type="Pfam" id="PF02779">
    <property type="entry name" value="Transket_pyr"/>
    <property type="match status" value="1"/>
</dbReference>
<dbReference type="GO" id="GO:0046872">
    <property type="term" value="F:metal ion binding"/>
    <property type="evidence" value="ECO:0007669"/>
    <property type="project" value="UniProtKB-KW"/>
</dbReference>
<evidence type="ECO:0000256" key="2">
    <source>
        <dbReference type="ARBA" id="ARBA00004980"/>
    </source>
</evidence>
<evidence type="ECO:0000259" key="12">
    <source>
        <dbReference type="SMART" id="SM00861"/>
    </source>
</evidence>
<keyword evidence="9" id="KW-0784">Thiamine biosynthesis</keyword>
<dbReference type="RefSeq" id="WP_265150368.1">
    <property type="nucleotide sequence ID" value="NZ_AP026069.1"/>
</dbReference>